<dbReference type="PATRIC" id="fig|1265738.3.peg.2488"/>
<evidence type="ECO:0000313" key="2">
    <source>
        <dbReference type="Proteomes" id="UP000011991"/>
    </source>
</evidence>
<evidence type="ECO:0008006" key="3">
    <source>
        <dbReference type="Google" id="ProtNLM"/>
    </source>
</evidence>
<protein>
    <recommendedName>
        <fullName evidence="3">Baseplate protein J-like domain-containing protein</fullName>
    </recommendedName>
</protein>
<reference evidence="1 2" key="1">
    <citation type="journal article" date="2013" name="Mar. Genomics">
        <title>Expression of sulfatases in Rhodopirellula baltica and the diversity of sulfatases in the genus Rhodopirellula.</title>
        <authorList>
            <person name="Wegner C.E."/>
            <person name="Richter-Heitmann T."/>
            <person name="Klindworth A."/>
            <person name="Klockow C."/>
            <person name="Richter M."/>
            <person name="Achstetter T."/>
            <person name="Glockner F.O."/>
            <person name="Harder J."/>
        </authorList>
    </citation>
    <scope>NUCLEOTIDE SEQUENCE [LARGE SCALE GENOMIC DNA]</scope>
    <source>
        <strain evidence="1 2">SM1</strain>
    </source>
</reference>
<organism evidence="1 2">
    <name type="scientific">Rhodopirellula maiorica SM1</name>
    <dbReference type="NCBI Taxonomy" id="1265738"/>
    <lineage>
        <taxon>Bacteria</taxon>
        <taxon>Pseudomonadati</taxon>
        <taxon>Planctomycetota</taxon>
        <taxon>Planctomycetia</taxon>
        <taxon>Pirellulales</taxon>
        <taxon>Pirellulaceae</taxon>
        <taxon>Novipirellula</taxon>
    </lineage>
</organism>
<sequence>MAEDYVRLAKKQFKLELQEAKATIDWVGSYWLVQIAVDPLATVTDVPGLVSRIEQHLNRYRRMGHRVAVHQGFKVPIALGLTICVCDQFTPEDVRADLIDRFSNRDLPDNQQGFFHPDRITFGQSIHSSRIVTVARSVTGVQDVKIDFLHRCDANPCNTNEAQSKPCDGSGNDAISEWKNFEVDIGDLEIAQLENNGNRANGYLCLNMGGGR</sequence>
<comment type="caution">
    <text evidence="1">The sequence shown here is derived from an EMBL/GenBank/DDBJ whole genome shotgun (WGS) entry which is preliminary data.</text>
</comment>
<name>M5RYW4_9BACT</name>
<dbReference type="EMBL" id="ANOG01000349">
    <property type="protein sequence ID" value="EMI20592.1"/>
    <property type="molecule type" value="Genomic_DNA"/>
</dbReference>
<dbReference type="Proteomes" id="UP000011991">
    <property type="component" value="Unassembled WGS sequence"/>
</dbReference>
<proteinExistence type="predicted"/>
<accession>M5RYW4</accession>
<dbReference type="OrthoDB" id="9796131at2"/>
<evidence type="ECO:0000313" key="1">
    <source>
        <dbReference type="EMBL" id="EMI20592.1"/>
    </source>
</evidence>
<keyword evidence="2" id="KW-1185">Reference proteome</keyword>
<gene>
    <name evidence="1" type="ORF">RMSM_02480</name>
</gene>
<dbReference type="AlphaFoldDB" id="M5RYW4"/>